<evidence type="ECO:0000256" key="8">
    <source>
        <dbReference type="SAM" id="Coils"/>
    </source>
</evidence>
<reference evidence="10 11" key="2">
    <citation type="journal article" date="2011" name="J. Bacteriol.">
        <title>Complete genome sequences for the anaerobic, extremely thermophilic plant biomass-degrading bacteria Caldicellulosiruptor hydrothermalis, Caldicellulosiruptor kristjanssonii, Caldicellulosiruptor kronotskyensis, Caldicellulosiruptor owensenis, and Caldicellulosiruptor lactoaceticus.</title>
        <authorList>
            <person name="Blumer-Schuette S.E."/>
            <person name="Ozdemir I."/>
            <person name="Mistry D."/>
            <person name="Lucas S."/>
            <person name="Lapidus A."/>
            <person name="Cheng J.F."/>
            <person name="Goodwin L.A."/>
            <person name="Pitluck S."/>
            <person name="Land M.L."/>
            <person name="Hauser L.J."/>
            <person name="Woyke T."/>
            <person name="Mikhailova N."/>
            <person name="Pati A."/>
            <person name="Kyrpides N.C."/>
            <person name="Ivanova N."/>
            <person name="Detter J.C."/>
            <person name="Walston-Davenport K."/>
            <person name="Han S."/>
            <person name="Adams M.W."/>
            <person name="Kelly R.M."/>
        </authorList>
    </citation>
    <scope>NUCLEOTIDE SEQUENCE [LARGE SCALE GENOMIC DNA]</scope>
    <source>
        <strain evidence="11">DSM 18901 / VKM B-2411 / 108</strain>
    </source>
</reference>
<organism evidence="10 11">
    <name type="scientific">Caldicellulosiruptor hydrothermalis (strain DSM 18901 / VKM B-2411 / 108)</name>
    <dbReference type="NCBI Taxonomy" id="632292"/>
    <lineage>
        <taxon>Bacteria</taxon>
        <taxon>Bacillati</taxon>
        <taxon>Bacillota</taxon>
        <taxon>Bacillota incertae sedis</taxon>
        <taxon>Caldicellulosiruptorales</taxon>
        <taxon>Caldicellulosiruptoraceae</taxon>
        <taxon>Caldicellulosiruptor</taxon>
    </lineage>
</organism>
<evidence type="ECO:0000259" key="9">
    <source>
        <dbReference type="Pfam" id="PF12705"/>
    </source>
</evidence>
<feature type="coiled-coil region" evidence="8">
    <location>
        <begin position="209"/>
        <end position="243"/>
    </location>
</feature>
<evidence type="ECO:0000256" key="3">
    <source>
        <dbReference type="ARBA" id="ARBA00022801"/>
    </source>
</evidence>
<evidence type="ECO:0000256" key="4">
    <source>
        <dbReference type="ARBA" id="ARBA00022806"/>
    </source>
</evidence>
<dbReference type="KEGG" id="chd:Calhy_0433"/>
<dbReference type="GO" id="GO:0004386">
    <property type="term" value="F:helicase activity"/>
    <property type="evidence" value="ECO:0007669"/>
    <property type="project" value="UniProtKB-KW"/>
</dbReference>
<evidence type="ECO:0000313" key="11">
    <source>
        <dbReference type="Proteomes" id="UP000006890"/>
    </source>
</evidence>
<evidence type="ECO:0000256" key="2">
    <source>
        <dbReference type="ARBA" id="ARBA00022763"/>
    </source>
</evidence>
<feature type="domain" description="PD-(D/E)XK endonuclease-like" evidence="9">
    <location>
        <begin position="69"/>
        <end position="208"/>
    </location>
</feature>
<feature type="domain" description="PD-(D/E)XK endonuclease-like" evidence="9">
    <location>
        <begin position="8"/>
        <end position="52"/>
    </location>
</feature>
<keyword evidence="7" id="KW-0234">DNA repair</keyword>
<reference key="1">
    <citation type="submission" date="2010-09" db="EMBL/GenBank/DDBJ databases">
        <title>Complete sequence of Caldicellulosiruptor hydrothermalis 108.</title>
        <authorList>
            <consortium name="US DOE Joint Genome Institute"/>
            <person name="Lucas S."/>
            <person name="Copeland A."/>
            <person name="Lapidus A."/>
            <person name="Cheng J.-F."/>
            <person name="Bruce D."/>
            <person name="Goodwin L."/>
            <person name="Pitluck S."/>
            <person name="Davenport K."/>
            <person name="Detter J.C."/>
            <person name="Han C."/>
            <person name="Tapia R."/>
            <person name="Land M."/>
            <person name="Hauser L."/>
            <person name="Chang Y.-J."/>
            <person name="Jeffries C."/>
            <person name="Kyrpides N."/>
            <person name="Ivanova N."/>
            <person name="Mikhailova N."/>
            <person name="Blumer-Schuette S.E."/>
            <person name="Kelly R.M."/>
            <person name="Woyke T."/>
        </authorList>
    </citation>
    <scope>NUCLEOTIDE SEQUENCE</scope>
    <source>
        <strain>108</strain>
    </source>
</reference>
<dbReference type="STRING" id="632292.Calhy_0433"/>
<protein>
    <recommendedName>
        <fullName evidence="9">PD-(D/E)XK endonuclease-like domain-containing protein</fullName>
    </recommendedName>
</protein>
<dbReference type="RefSeq" id="WP_013402389.1">
    <property type="nucleotide sequence ID" value="NC_014652.1"/>
</dbReference>
<dbReference type="eggNOG" id="COG1468">
    <property type="taxonomic scope" value="Bacteria"/>
</dbReference>
<keyword evidence="4" id="KW-0347">Helicase</keyword>
<evidence type="ECO:0000256" key="1">
    <source>
        <dbReference type="ARBA" id="ARBA00022741"/>
    </source>
</evidence>
<keyword evidence="5" id="KW-0067">ATP-binding</keyword>
<accession>E4QC06</accession>
<dbReference type="HOGENOM" id="CLU_865172_0_0_9"/>
<evidence type="ECO:0000256" key="7">
    <source>
        <dbReference type="ARBA" id="ARBA00023204"/>
    </source>
</evidence>
<dbReference type="InterPro" id="IPR011604">
    <property type="entry name" value="PDDEXK-like_dom_sf"/>
</dbReference>
<keyword evidence="11" id="KW-1185">Reference proteome</keyword>
<keyword evidence="8" id="KW-0175">Coiled coil</keyword>
<dbReference type="EMBL" id="CP002219">
    <property type="protein sequence ID" value="ADQ06180.1"/>
    <property type="molecule type" value="Genomic_DNA"/>
</dbReference>
<sequence length="322" mass="37240">MVETWVGSYSKLALFEKCPRAYYYKYVQGLEYSTPALELGKKVHEGIAKFITTGVCSVEIAEFITPRVRQKQGIGTECVEKSIRFQVDDVTVEAVIDLITPDEIIDWKTNWVKNADPRQLILYHYGAKRVGLAGVGNKVYFHYLRYNEDEEVDISTNATAITLDWVKATYAAISETQFEYDLTEDIGIFNKTDNPKNCLTCPYRTVCKNVNTTEDAIKLAREIEELEALLELKKEMLRDYIEEYGEIQTEANLWKLTVVNNWDFDTRKVYDYIQSLGKDPLQFLNCTLTNLKKLKIPEQELERLGTKKITYRLAKSKIKEAR</sequence>
<evidence type="ECO:0000256" key="6">
    <source>
        <dbReference type="ARBA" id="ARBA00023125"/>
    </source>
</evidence>
<keyword evidence="6" id="KW-0238">DNA-binding</keyword>
<dbReference type="GO" id="GO:0005524">
    <property type="term" value="F:ATP binding"/>
    <property type="evidence" value="ECO:0007669"/>
    <property type="project" value="UniProtKB-KW"/>
</dbReference>
<keyword evidence="2" id="KW-0227">DNA damage</keyword>
<name>E4QC06_CALH1</name>
<dbReference type="Proteomes" id="UP000006890">
    <property type="component" value="Chromosome"/>
</dbReference>
<keyword evidence="1" id="KW-0547">Nucleotide-binding</keyword>
<gene>
    <name evidence="10" type="ordered locus">Calhy_0433</name>
</gene>
<dbReference type="GO" id="GO:0003677">
    <property type="term" value="F:DNA binding"/>
    <property type="evidence" value="ECO:0007669"/>
    <property type="project" value="UniProtKB-KW"/>
</dbReference>
<dbReference type="AlphaFoldDB" id="E4QC06"/>
<dbReference type="InterPro" id="IPR038726">
    <property type="entry name" value="PDDEXK_AddAB-type"/>
</dbReference>
<proteinExistence type="predicted"/>
<dbReference type="GO" id="GO:0006281">
    <property type="term" value="P:DNA repair"/>
    <property type="evidence" value="ECO:0007669"/>
    <property type="project" value="UniProtKB-KW"/>
</dbReference>
<dbReference type="Gene3D" id="3.90.320.10">
    <property type="match status" value="1"/>
</dbReference>
<dbReference type="OrthoDB" id="5413799at2"/>
<keyword evidence="3" id="KW-0378">Hydrolase</keyword>
<evidence type="ECO:0000313" key="10">
    <source>
        <dbReference type="EMBL" id="ADQ06180.1"/>
    </source>
</evidence>
<dbReference type="GO" id="GO:0016787">
    <property type="term" value="F:hydrolase activity"/>
    <property type="evidence" value="ECO:0007669"/>
    <property type="project" value="UniProtKB-KW"/>
</dbReference>
<evidence type="ECO:0000256" key="5">
    <source>
        <dbReference type="ARBA" id="ARBA00022840"/>
    </source>
</evidence>
<dbReference type="Pfam" id="PF12705">
    <property type="entry name" value="PDDEXK_1"/>
    <property type="match status" value="2"/>
</dbReference>